<organism evidence="1 2">
    <name type="scientific">Hygrophoropsis aurantiaca</name>
    <dbReference type="NCBI Taxonomy" id="72124"/>
    <lineage>
        <taxon>Eukaryota</taxon>
        <taxon>Fungi</taxon>
        <taxon>Dikarya</taxon>
        <taxon>Basidiomycota</taxon>
        <taxon>Agaricomycotina</taxon>
        <taxon>Agaricomycetes</taxon>
        <taxon>Agaricomycetidae</taxon>
        <taxon>Boletales</taxon>
        <taxon>Coniophorineae</taxon>
        <taxon>Hygrophoropsidaceae</taxon>
        <taxon>Hygrophoropsis</taxon>
    </lineage>
</organism>
<protein>
    <submittedName>
        <fullName evidence="1">Uncharacterized protein</fullName>
    </submittedName>
</protein>
<keyword evidence="2" id="KW-1185">Reference proteome</keyword>
<dbReference type="Proteomes" id="UP000790377">
    <property type="component" value="Unassembled WGS sequence"/>
</dbReference>
<sequence>MESAGKSKNKRYAAATYQYNVTCLPHYVLQKANWRDCDIGLEVEISEDASANNCKSARSEEDWPVTARIHYSSTGKVNLTEQQPHIQDMLRSAIKATHQHLTFEDAYPDLDKRRKMAPRLLLDCTDDRPAFSAVRERIKRDAKYVRVLAAVAEARINKFRNGIRIAAQRHTISYFSLTKGCDEKIAKLLENNQFIFPLDPNGEPIQNKLFQSPAILGTLEDGFFGDDSCAGIKFGDMFTSTLESAPDDCELPPAMLILATVAVCSVILSFSTEKVDKNFDSEFYAGRYRTLAMYLDGIYENSERKYHVLMSKMYQSVSGTKQKAIPDVTATKMLMHIDIDGMEE</sequence>
<name>A0ACB7ZSH0_9AGAM</name>
<evidence type="ECO:0000313" key="2">
    <source>
        <dbReference type="Proteomes" id="UP000790377"/>
    </source>
</evidence>
<reference evidence="1" key="1">
    <citation type="journal article" date="2021" name="New Phytol.">
        <title>Evolutionary innovations through gain and loss of genes in the ectomycorrhizal Boletales.</title>
        <authorList>
            <person name="Wu G."/>
            <person name="Miyauchi S."/>
            <person name="Morin E."/>
            <person name="Kuo A."/>
            <person name="Drula E."/>
            <person name="Varga T."/>
            <person name="Kohler A."/>
            <person name="Feng B."/>
            <person name="Cao Y."/>
            <person name="Lipzen A."/>
            <person name="Daum C."/>
            <person name="Hundley H."/>
            <person name="Pangilinan J."/>
            <person name="Johnson J."/>
            <person name="Barry K."/>
            <person name="LaButti K."/>
            <person name="Ng V."/>
            <person name="Ahrendt S."/>
            <person name="Min B."/>
            <person name="Choi I.G."/>
            <person name="Park H."/>
            <person name="Plett J.M."/>
            <person name="Magnuson J."/>
            <person name="Spatafora J.W."/>
            <person name="Nagy L.G."/>
            <person name="Henrissat B."/>
            <person name="Grigoriev I.V."/>
            <person name="Yang Z.L."/>
            <person name="Xu J."/>
            <person name="Martin F.M."/>
        </authorList>
    </citation>
    <scope>NUCLEOTIDE SEQUENCE</scope>
    <source>
        <strain evidence="1">ATCC 28755</strain>
    </source>
</reference>
<accession>A0ACB7ZSH0</accession>
<comment type="caution">
    <text evidence="1">The sequence shown here is derived from an EMBL/GenBank/DDBJ whole genome shotgun (WGS) entry which is preliminary data.</text>
</comment>
<evidence type="ECO:0000313" key="1">
    <source>
        <dbReference type="EMBL" id="KAH7903743.1"/>
    </source>
</evidence>
<dbReference type="EMBL" id="MU268782">
    <property type="protein sequence ID" value="KAH7903743.1"/>
    <property type="molecule type" value="Genomic_DNA"/>
</dbReference>
<gene>
    <name evidence="1" type="ORF">BJ138DRAFT_1120086</name>
</gene>
<proteinExistence type="predicted"/>